<proteinExistence type="predicted"/>
<organism evidence="2 3">
    <name type="scientific">Ruminococcus difficilis</name>
    <dbReference type="NCBI Taxonomy" id="2763069"/>
    <lineage>
        <taxon>Bacteria</taxon>
        <taxon>Bacillati</taxon>
        <taxon>Bacillota</taxon>
        <taxon>Clostridia</taxon>
        <taxon>Eubacteriales</taxon>
        <taxon>Oscillospiraceae</taxon>
        <taxon>Ruminococcus</taxon>
    </lineage>
</organism>
<dbReference type="SUPFAM" id="SSF89082">
    <property type="entry name" value="Antibiotic binding domain of TipA-like multidrug resistance regulators"/>
    <property type="match status" value="1"/>
</dbReference>
<protein>
    <submittedName>
        <fullName evidence="2">TipAS antibiotic-recognition domain-containing protein</fullName>
    </submittedName>
</protein>
<dbReference type="Proteomes" id="UP000633365">
    <property type="component" value="Unassembled WGS sequence"/>
</dbReference>
<gene>
    <name evidence="2" type="ORF">JKK62_14680</name>
</gene>
<feature type="domain" description="TipAS antibiotic-recognition" evidence="1">
    <location>
        <begin position="12"/>
        <end position="128"/>
    </location>
</feature>
<dbReference type="RefSeq" id="WP_201428567.1">
    <property type="nucleotide sequence ID" value="NZ_JAEQMG010000163.1"/>
</dbReference>
<accession>A0A935C713</accession>
<sequence>MSNDYKAMQDQYAKEAKQLWGDTDAYQENERRMADYTQEDWDVLRDGMDNIFEGFAKLNERGVTPDHEKPRLLVRKLQMFIDEHMYHCTDEILAGLGELYISDERFTKNIDKHGEGTAAYISACIQSYCADK</sequence>
<comment type="caution">
    <text evidence="2">The sequence shown here is derived from an EMBL/GenBank/DDBJ whole genome shotgun (WGS) entry which is preliminary data.</text>
</comment>
<dbReference type="Pfam" id="PF07739">
    <property type="entry name" value="TipAS"/>
    <property type="match status" value="1"/>
</dbReference>
<dbReference type="AlphaFoldDB" id="A0A935C713"/>
<dbReference type="Gene3D" id="1.10.490.50">
    <property type="entry name" value="Antibiotic binding domain of TipA-like multidrug resistance regulators"/>
    <property type="match status" value="1"/>
</dbReference>
<evidence type="ECO:0000259" key="1">
    <source>
        <dbReference type="Pfam" id="PF07739"/>
    </source>
</evidence>
<evidence type="ECO:0000313" key="2">
    <source>
        <dbReference type="EMBL" id="MBK6089868.1"/>
    </source>
</evidence>
<dbReference type="InterPro" id="IPR036244">
    <property type="entry name" value="TipA-like_antibiotic-bd"/>
</dbReference>
<dbReference type="InterPro" id="IPR012925">
    <property type="entry name" value="TipAS_dom"/>
</dbReference>
<evidence type="ECO:0000313" key="3">
    <source>
        <dbReference type="Proteomes" id="UP000633365"/>
    </source>
</evidence>
<name>A0A935C713_9FIRM</name>
<reference evidence="2" key="1">
    <citation type="submission" date="2021-01" db="EMBL/GenBank/DDBJ databases">
        <title>Genome public.</title>
        <authorList>
            <person name="Liu C."/>
            <person name="Sun Q."/>
        </authorList>
    </citation>
    <scope>NUCLEOTIDE SEQUENCE</scope>
    <source>
        <strain evidence="2">M6</strain>
    </source>
</reference>
<dbReference type="EMBL" id="JAEQMG010000163">
    <property type="protein sequence ID" value="MBK6089868.1"/>
    <property type="molecule type" value="Genomic_DNA"/>
</dbReference>
<keyword evidence="3" id="KW-1185">Reference proteome</keyword>